<proteinExistence type="predicted"/>
<reference evidence="1" key="1">
    <citation type="submission" date="2014-11" db="EMBL/GenBank/DDBJ databases">
        <authorList>
            <person name="Amaro Gonzalez C."/>
        </authorList>
    </citation>
    <scope>NUCLEOTIDE SEQUENCE</scope>
</reference>
<dbReference type="AlphaFoldDB" id="A0A0E9T5S5"/>
<name>A0A0E9T5S5_ANGAN</name>
<dbReference type="EMBL" id="GBXM01060549">
    <property type="protein sequence ID" value="JAH48028.1"/>
    <property type="molecule type" value="Transcribed_RNA"/>
</dbReference>
<accession>A0A0E9T5S5</accession>
<sequence>MLCCRLRPIYLNSSDSKLQPLKSVTVRHLTKKRLSCATKTC</sequence>
<evidence type="ECO:0000313" key="1">
    <source>
        <dbReference type="EMBL" id="JAH48028.1"/>
    </source>
</evidence>
<protein>
    <submittedName>
        <fullName evidence="1">Uncharacterized protein</fullName>
    </submittedName>
</protein>
<organism evidence="1">
    <name type="scientific">Anguilla anguilla</name>
    <name type="common">European freshwater eel</name>
    <name type="synonym">Muraena anguilla</name>
    <dbReference type="NCBI Taxonomy" id="7936"/>
    <lineage>
        <taxon>Eukaryota</taxon>
        <taxon>Metazoa</taxon>
        <taxon>Chordata</taxon>
        <taxon>Craniata</taxon>
        <taxon>Vertebrata</taxon>
        <taxon>Euteleostomi</taxon>
        <taxon>Actinopterygii</taxon>
        <taxon>Neopterygii</taxon>
        <taxon>Teleostei</taxon>
        <taxon>Anguilliformes</taxon>
        <taxon>Anguillidae</taxon>
        <taxon>Anguilla</taxon>
    </lineage>
</organism>
<reference evidence="1" key="2">
    <citation type="journal article" date="2015" name="Fish Shellfish Immunol.">
        <title>Early steps in the European eel (Anguilla anguilla)-Vibrio vulnificus interaction in the gills: Role of the RtxA13 toxin.</title>
        <authorList>
            <person name="Callol A."/>
            <person name="Pajuelo D."/>
            <person name="Ebbesson L."/>
            <person name="Teles M."/>
            <person name="MacKenzie S."/>
            <person name="Amaro C."/>
        </authorList>
    </citation>
    <scope>NUCLEOTIDE SEQUENCE</scope>
</reference>